<keyword evidence="1" id="KW-1133">Transmembrane helix</keyword>
<dbReference type="InterPro" id="IPR027558">
    <property type="entry name" value="Pre_pil_HX9DG_C"/>
</dbReference>
<evidence type="ECO:0000259" key="2">
    <source>
        <dbReference type="Pfam" id="PF07596"/>
    </source>
</evidence>
<dbReference type="NCBIfam" id="TIGR02532">
    <property type="entry name" value="IV_pilin_GFxxxE"/>
    <property type="match status" value="1"/>
</dbReference>
<dbReference type="Pfam" id="PF07963">
    <property type="entry name" value="N_methyl"/>
    <property type="match status" value="1"/>
</dbReference>
<organism evidence="3 4">
    <name type="scientific">Gemmata massiliana</name>
    <dbReference type="NCBI Taxonomy" id="1210884"/>
    <lineage>
        <taxon>Bacteria</taxon>
        <taxon>Pseudomonadati</taxon>
        <taxon>Planctomycetota</taxon>
        <taxon>Planctomycetia</taxon>
        <taxon>Gemmatales</taxon>
        <taxon>Gemmataceae</taxon>
        <taxon>Gemmata</taxon>
    </lineage>
</organism>
<feature type="domain" description="DUF1559" evidence="2">
    <location>
        <begin position="34"/>
        <end position="296"/>
    </location>
</feature>
<evidence type="ECO:0000313" key="3">
    <source>
        <dbReference type="EMBL" id="VTR93053.1"/>
    </source>
</evidence>
<evidence type="ECO:0000256" key="1">
    <source>
        <dbReference type="SAM" id="Phobius"/>
    </source>
</evidence>
<dbReference type="KEGG" id="gms:SOIL9_46610"/>
<dbReference type="Pfam" id="PF07596">
    <property type="entry name" value="SBP_bac_10"/>
    <property type="match status" value="1"/>
</dbReference>
<dbReference type="SUPFAM" id="SSF54523">
    <property type="entry name" value="Pili subunits"/>
    <property type="match status" value="1"/>
</dbReference>
<gene>
    <name evidence="3" type="ORF">SOIL9_46610</name>
</gene>
<reference evidence="3 4" key="1">
    <citation type="submission" date="2019-05" db="EMBL/GenBank/DDBJ databases">
        <authorList>
            <consortium name="Science for Life Laboratories"/>
        </authorList>
    </citation>
    <scope>NUCLEOTIDE SEQUENCE [LARGE SCALE GENOMIC DNA]</scope>
    <source>
        <strain evidence="3">Soil9</strain>
    </source>
</reference>
<dbReference type="NCBIfam" id="TIGR04294">
    <property type="entry name" value="pre_pil_HX9DG"/>
    <property type="match status" value="1"/>
</dbReference>
<evidence type="ECO:0000313" key="4">
    <source>
        <dbReference type="Proteomes" id="UP000464178"/>
    </source>
</evidence>
<dbReference type="RefSeq" id="WP_162673323.1">
    <property type="nucleotide sequence ID" value="NZ_LR593886.1"/>
</dbReference>
<dbReference type="PANTHER" id="PTHR30093:SF2">
    <property type="entry name" value="TYPE II SECRETION SYSTEM PROTEIN H"/>
    <property type="match status" value="1"/>
</dbReference>
<dbReference type="InterPro" id="IPR011453">
    <property type="entry name" value="DUF1559"/>
</dbReference>
<dbReference type="Proteomes" id="UP000464178">
    <property type="component" value="Chromosome"/>
</dbReference>
<proteinExistence type="predicted"/>
<accession>A0A6P2CVX9</accession>
<name>A0A6P2CVX9_9BACT</name>
<dbReference type="PANTHER" id="PTHR30093">
    <property type="entry name" value="GENERAL SECRETION PATHWAY PROTEIN G"/>
    <property type="match status" value="1"/>
</dbReference>
<keyword evidence="4" id="KW-1185">Reference proteome</keyword>
<keyword evidence="1" id="KW-0472">Membrane</keyword>
<dbReference type="EMBL" id="LR593886">
    <property type="protein sequence ID" value="VTR93053.1"/>
    <property type="molecule type" value="Genomic_DNA"/>
</dbReference>
<protein>
    <recommendedName>
        <fullName evidence="2">DUF1559 domain-containing protein</fullName>
    </recommendedName>
</protein>
<dbReference type="AlphaFoldDB" id="A0A6P2CVX9"/>
<sequence>MPASKGHRAFTLIELLVVIAIIAILIGLLLPAVQKVREAAARMSCSNNLKQLGLAVQNYASARSDQLPNITSAVNGSPQSQTHGGSIHYYLLPFIEQDAIYQAGLSPIVGTYNGTSYSSPWDGPIAGNTSKPSVLYQVIKTFVCPSDATMNSGYPSNRGQDWAGTSYAANYALFGSNRVNNADQSTYRVGNIPDGTSNTMTFVDSYGGRTSDHGQLWAYPGWDWTGDGKYSAVFGWGGVTSNRFGANTGWGSWNQAPLFGVTQSAATDRSRVYSNHSSGCLVGLADGSVRSVGASVSQLSWLYALTPDDGQVLPSDW</sequence>
<keyword evidence="1" id="KW-0812">Transmembrane</keyword>
<feature type="transmembrane region" description="Helical" evidence="1">
    <location>
        <begin position="12"/>
        <end position="33"/>
    </location>
</feature>
<dbReference type="InterPro" id="IPR045584">
    <property type="entry name" value="Pilin-like"/>
</dbReference>
<dbReference type="Gene3D" id="3.30.700.10">
    <property type="entry name" value="Glycoprotein, Type 4 Pilin"/>
    <property type="match status" value="1"/>
</dbReference>
<dbReference type="InterPro" id="IPR012902">
    <property type="entry name" value="N_methyl_site"/>
</dbReference>